<evidence type="ECO:0000259" key="11">
    <source>
        <dbReference type="Pfam" id="PF02463"/>
    </source>
</evidence>
<comment type="similarity">
    <text evidence="2 9">Belongs to the RecN family.</text>
</comment>
<protein>
    <recommendedName>
        <fullName evidence="3 9">DNA repair protein RecN</fullName>
    </recommendedName>
    <alternativeName>
        <fullName evidence="8 9">Recombination protein N</fullName>
    </alternativeName>
</protein>
<evidence type="ECO:0000256" key="9">
    <source>
        <dbReference type="PIRNR" id="PIRNR003128"/>
    </source>
</evidence>
<dbReference type="RefSeq" id="WP_254151953.1">
    <property type="nucleotide sequence ID" value="NZ_JAHESD010000004.1"/>
</dbReference>
<evidence type="ECO:0000256" key="8">
    <source>
        <dbReference type="ARBA" id="ARBA00033408"/>
    </source>
</evidence>
<accession>A0ABS5VL73</accession>
<keyword evidence="4" id="KW-0547">Nucleotide-binding</keyword>
<evidence type="ECO:0000256" key="10">
    <source>
        <dbReference type="SAM" id="Coils"/>
    </source>
</evidence>
<comment type="function">
    <text evidence="1 9">May be involved in recombinational repair of damaged DNA.</text>
</comment>
<evidence type="ECO:0000256" key="4">
    <source>
        <dbReference type="ARBA" id="ARBA00022741"/>
    </source>
</evidence>
<dbReference type="Proteomes" id="UP000772618">
    <property type="component" value="Unassembled WGS sequence"/>
</dbReference>
<dbReference type="InterPro" id="IPR027417">
    <property type="entry name" value="P-loop_NTPase"/>
</dbReference>
<dbReference type="EMBL" id="JAHESD010000004">
    <property type="protein sequence ID" value="MBT1702189.1"/>
    <property type="molecule type" value="Genomic_DNA"/>
</dbReference>
<organism evidence="12 13">
    <name type="scientific">Chryseosolibacter indicus</name>
    <dbReference type="NCBI Taxonomy" id="2782351"/>
    <lineage>
        <taxon>Bacteria</taxon>
        <taxon>Pseudomonadati</taxon>
        <taxon>Bacteroidota</taxon>
        <taxon>Cytophagia</taxon>
        <taxon>Cytophagales</taxon>
        <taxon>Chryseotaleaceae</taxon>
        <taxon>Chryseosolibacter</taxon>
    </lineage>
</organism>
<keyword evidence="5 9" id="KW-0227">DNA damage</keyword>
<dbReference type="CDD" id="cd03241">
    <property type="entry name" value="ABC_RecN"/>
    <property type="match status" value="2"/>
</dbReference>
<evidence type="ECO:0000256" key="1">
    <source>
        <dbReference type="ARBA" id="ARBA00003618"/>
    </source>
</evidence>
<keyword evidence="10" id="KW-0175">Coiled coil</keyword>
<dbReference type="Pfam" id="PF02463">
    <property type="entry name" value="SMC_N"/>
    <property type="match status" value="1"/>
</dbReference>
<dbReference type="InterPro" id="IPR004604">
    <property type="entry name" value="DNA_recomb/repair_RecN"/>
</dbReference>
<evidence type="ECO:0000256" key="6">
    <source>
        <dbReference type="ARBA" id="ARBA00022840"/>
    </source>
</evidence>
<evidence type="ECO:0000256" key="2">
    <source>
        <dbReference type="ARBA" id="ARBA00009441"/>
    </source>
</evidence>
<reference evidence="12 13" key="1">
    <citation type="submission" date="2021-05" db="EMBL/GenBank/DDBJ databases">
        <title>A Polyphasic approach of four new species of the genus Ohtaekwangia: Ohtaekwangia histidinii sp. nov., Ohtaekwangia cretensis sp. nov., Ohtaekwangia indiensis sp. nov., Ohtaekwangia reichenbachii sp. nov. from diverse environment.</title>
        <authorList>
            <person name="Octaviana S."/>
        </authorList>
    </citation>
    <scope>NUCLEOTIDE SEQUENCE [LARGE SCALE GENOMIC DNA]</scope>
    <source>
        <strain evidence="12 13">PWU20</strain>
    </source>
</reference>
<dbReference type="NCBIfam" id="TIGR00634">
    <property type="entry name" value="recN"/>
    <property type="match status" value="1"/>
</dbReference>
<evidence type="ECO:0000313" key="12">
    <source>
        <dbReference type="EMBL" id="MBT1702189.1"/>
    </source>
</evidence>
<dbReference type="PIRSF" id="PIRSF003128">
    <property type="entry name" value="RecN"/>
    <property type="match status" value="1"/>
</dbReference>
<dbReference type="InterPro" id="IPR003395">
    <property type="entry name" value="RecF/RecN/SMC_N"/>
</dbReference>
<evidence type="ECO:0000313" key="13">
    <source>
        <dbReference type="Proteomes" id="UP000772618"/>
    </source>
</evidence>
<dbReference type="Gene3D" id="3.40.50.300">
    <property type="entry name" value="P-loop containing nucleotide triphosphate hydrolases"/>
    <property type="match status" value="2"/>
</dbReference>
<feature type="domain" description="RecF/RecN/SMC N-terminal" evidence="11">
    <location>
        <begin position="1"/>
        <end position="507"/>
    </location>
</feature>
<dbReference type="PANTHER" id="PTHR11059:SF0">
    <property type="entry name" value="DNA REPAIR PROTEIN RECN"/>
    <property type="match status" value="1"/>
</dbReference>
<keyword evidence="13" id="KW-1185">Reference proteome</keyword>
<evidence type="ECO:0000256" key="5">
    <source>
        <dbReference type="ARBA" id="ARBA00022763"/>
    </source>
</evidence>
<sequence>MLKHLTIKNYALIKHLELQPSSHLNVITGETGAGKSIMLGAIGLLMGNRADTKVLWNEDEKCIIEGSFDIRDYKLKPVFKSEDLDYEDVSVIRREISPGGKSRAFINDTPVTLEVMRRIGTLLMDIHSQHETLELGNQNFQLNLIDAFAGNASIREDYAEAWTSYTKAKRDYDKLTKEAASLREESDYIKFQLEELVKANLNENEQESLESELKMMEHSEEIKNRFNTALQLLSLSEYNVQSALSDVKNELQHLAGFSNTYEALYQRLESSRIELEDIISEIEKEESNIDFDAERIEFVKERLSNIYRLEKKHRVNSVKELITIQESLQEKADLTSNLDEELENSRKAFKESFEKVQSIASKLSESRKKTFNPLTKQITRLLHELGMPNASLAIDIKHIEPTPSGIDQIDILFSANKGIAPRSLVQVASGGEFSRLMFSVKYVMAEKTAMPTLILDEIDNGISGEIAIKLGALMQEMSRQHQLITITHLPQIAAKGDAHFYVFKDNTEKKTVSSIKKLGETERVEEIAKMIGGANPSKIALENAQELLAK</sequence>
<dbReference type="SUPFAM" id="SSF52540">
    <property type="entry name" value="P-loop containing nucleoside triphosphate hydrolases"/>
    <property type="match status" value="2"/>
</dbReference>
<comment type="caution">
    <text evidence="12">The sequence shown here is derived from an EMBL/GenBank/DDBJ whole genome shotgun (WGS) entry which is preliminary data.</text>
</comment>
<feature type="coiled-coil region" evidence="10">
    <location>
        <begin position="261"/>
        <end position="288"/>
    </location>
</feature>
<proteinExistence type="inferred from homology"/>
<gene>
    <name evidence="12" type="primary">recN</name>
    <name evidence="12" type="ORF">KK060_02805</name>
</gene>
<keyword evidence="7 9" id="KW-0234">DNA repair</keyword>
<evidence type="ECO:0000256" key="7">
    <source>
        <dbReference type="ARBA" id="ARBA00023204"/>
    </source>
</evidence>
<evidence type="ECO:0000256" key="3">
    <source>
        <dbReference type="ARBA" id="ARBA00021315"/>
    </source>
</evidence>
<dbReference type="PANTHER" id="PTHR11059">
    <property type="entry name" value="DNA REPAIR PROTEIN RECN"/>
    <property type="match status" value="1"/>
</dbReference>
<name>A0ABS5VL73_9BACT</name>
<keyword evidence="6" id="KW-0067">ATP-binding</keyword>